<gene>
    <name evidence="2" type="ORF">SAMN04244550_03410</name>
</gene>
<sequence>MTGQDKEQDGERPDGGRSEARVRAELLGPMAGLRRSRKVTAEDHARDQAMIARRLSYMSRQNLRGLCEMALKQARGVWPEPALLLSWAYGLEQPPPQRSDYVASLLRSAAGREARDGGYLVELMRMARRLGPPPGRYMISKLREEAADNARRRAGLRQMLERGSSLRREDHAWLEAYHADLALAESMMKSSDAEDCAA</sequence>
<organism evidence="2 3">
    <name type="scientific">Rhodobacter capsulatus</name>
    <name type="common">Rhodopseudomonas capsulata</name>
    <dbReference type="NCBI Taxonomy" id="1061"/>
    <lineage>
        <taxon>Bacteria</taxon>
        <taxon>Pseudomonadati</taxon>
        <taxon>Pseudomonadota</taxon>
        <taxon>Alphaproteobacteria</taxon>
        <taxon>Rhodobacterales</taxon>
        <taxon>Rhodobacter group</taxon>
        <taxon>Rhodobacter</taxon>
    </lineage>
</organism>
<feature type="region of interest" description="Disordered" evidence="1">
    <location>
        <begin position="1"/>
        <end position="20"/>
    </location>
</feature>
<dbReference type="AlphaFoldDB" id="A0A1G7RGN8"/>
<proteinExistence type="predicted"/>
<evidence type="ECO:0000313" key="2">
    <source>
        <dbReference type="EMBL" id="SDG09938.1"/>
    </source>
</evidence>
<protein>
    <submittedName>
        <fullName evidence="2">Uncharacterized protein</fullName>
    </submittedName>
</protein>
<dbReference type="OrthoDB" id="7778116at2"/>
<dbReference type="EMBL" id="FNAY01000030">
    <property type="protein sequence ID" value="SDG09938.1"/>
    <property type="molecule type" value="Genomic_DNA"/>
</dbReference>
<dbReference type="RefSeq" id="WP_074556017.1">
    <property type="nucleotide sequence ID" value="NZ_CP119563.1"/>
</dbReference>
<accession>A0A1G7RGN8</accession>
<dbReference type="Proteomes" id="UP000183812">
    <property type="component" value="Unassembled WGS sequence"/>
</dbReference>
<reference evidence="2 3" key="1">
    <citation type="submission" date="2016-10" db="EMBL/GenBank/DDBJ databases">
        <authorList>
            <person name="de Groot N.N."/>
        </authorList>
    </citation>
    <scope>NUCLEOTIDE SEQUENCE [LARGE SCALE GENOMIC DNA]</scope>
    <source>
        <strain evidence="3">DSM 938 / 37b4</strain>
    </source>
</reference>
<name>A0A1G7RGN8_RHOCA</name>
<evidence type="ECO:0000313" key="3">
    <source>
        <dbReference type="Proteomes" id="UP000183812"/>
    </source>
</evidence>
<evidence type="ECO:0000256" key="1">
    <source>
        <dbReference type="SAM" id="MobiDB-lite"/>
    </source>
</evidence>